<evidence type="ECO:0000256" key="1">
    <source>
        <dbReference type="SAM" id="SignalP"/>
    </source>
</evidence>
<keyword evidence="1" id="KW-0732">Signal</keyword>
<sequence length="87" mass="10095">MVRFEVFYICFLALFSPFKIPRVSSATGGWEPSPENAAPVKIAVWHWRDPSARRTLENLQRGRFSSKLQCFNQKIVNKKFLATNYSI</sequence>
<accession>A0AAV4N9I7</accession>
<dbReference type="EMBL" id="BPLR01020598">
    <property type="protein sequence ID" value="GIX80495.1"/>
    <property type="molecule type" value="Genomic_DNA"/>
</dbReference>
<keyword evidence="3" id="KW-1185">Reference proteome</keyword>
<evidence type="ECO:0000313" key="3">
    <source>
        <dbReference type="Proteomes" id="UP001054945"/>
    </source>
</evidence>
<feature type="signal peptide" evidence="1">
    <location>
        <begin position="1"/>
        <end position="25"/>
    </location>
</feature>
<gene>
    <name evidence="2" type="ORF">CEXT_314821</name>
</gene>
<protein>
    <recommendedName>
        <fullName evidence="4">Secreted protein</fullName>
    </recommendedName>
</protein>
<dbReference type="Proteomes" id="UP001054945">
    <property type="component" value="Unassembled WGS sequence"/>
</dbReference>
<reference evidence="2 3" key="1">
    <citation type="submission" date="2021-06" db="EMBL/GenBank/DDBJ databases">
        <title>Caerostris extrusa draft genome.</title>
        <authorList>
            <person name="Kono N."/>
            <person name="Arakawa K."/>
        </authorList>
    </citation>
    <scope>NUCLEOTIDE SEQUENCE [LARGE SCALE GENOMIC DNA]</scope>
</reference>
<evidence type="ECO:0000313" key="2">
    <source>
        <dbReference type="EMBL" id="GIX80495.1"/>
    </source>
</evidence>
<feature type="chain" id="PRO_5043898810" description="Secreted protein" evidence="1">
    <location>
        <begin position="26"/>
        <end position="87"/>
    </location>
</feature>
<evidence type="ECO:0008006" key="4">
    <source>
        <dbReference type="Google" id="ProtNLM"/>
    </source>
</evidence>
<proteinExistence type="predicted"/>
<name>A0AAV4N9I7_CAEEX</name>
<comment type="caution">
    <text evidence="2">The sequence shown here is derived from an EMBL/GenBank/DDBJ whole genome shotgun (WGS) entry which is preliminary data.</text>
</comment>
<organism evidence="2 3">
    <name type="scientific">Caerostris extrusa</name>
    <name type="common">Bark spider</name>
    <name type="synonym">Caerostris bankana</name>
    <dbReference type="NCBI Taxonomy" id="172846"/>
    <lineage>
        <taxon>Eukaryota</taxon>
        <taxon>Metazoa</taxon>
        <taxon>Ecdysozoa</taxon>
        <taxon>Arthropoda</taxon>
        <taxon>Chelicerata</taxon>
        <taxon>Arachnida</taxon>
        <taxon>Araneae</taxon>
        <taxon>Araneomorphae</taxon>
        <taxon>Entelegynae</taxon>
        <taxon>Araneoidea</taxon>
        <taxon>Araneidae</taxon>
        <taxon>Caerostris</taxon>
    </lineage>
</organism>
<dbReference type="AlphaFoldDB" id="A0AAV4N9I7"/>